<dbReference type="InterPro" id="IPR001650">
    <property type="entry name" value="Helicase_C-like"/>
</dbReference>
<organism evidence="11 12">
    <name type="scientific">Cohnella yongneupensis</name>
    <dbReference type="NCBI Taxonomy" id="425006"/>
    <lineage>
        <taxon>Bacteria</taxon>
        <taxon>Bacillati</taxon>
        <taxon>Bacillota</taxon>
        <taxon>Bacilli</taxon>
        <taxon>Bacillales</taxon>
        <taxon>Paenibacillaceae</taxon>
        <taxon>Cohnella</taxon>
    </lineage>
</organism>
<keyword evidence="12" id="KW-1185">Reference proteome</keyword>
<dbReference type="Pfam" id="PF00271">
    <property type="entry name" value="Helicase_C"/>
    <property type="match status" value="1"/>
</dbReference>
<sequence length="550" mass="60471">MSTFAEFGLEPDVLQAISEMGFEEATPIQAKAIPVAISGRDMIGQAQTGTGKTAAFGIPLISRIPVNEERIVALIMAPTRELAIQVAEEIEKLGRFKGIRSLAIYGGQDISRQIRSLKRKPQIIIGTPGRLLDHINRKTIRLDDVRTVVLDEADEMLDMGFMEDIQSILKLVPEERQTLLFSATMPSNIQRLAQQFLRNPEHISVIPKQVSAPLIQQFYIEVQERMKFDGLCRLLDMEPPELAIIFGRTKRRVAELSEALMKRGYACDGLHGDLSQNQRDTVMRKFRDGSIDVLVATDVAARGLDVSGVTHVINFDLPQDPESYVHRIGRTGRAGREGTSWSFVTPRETDHLHFIEKITRHRIAKKPLPTMSEAMEGKQKLMAERIIETVSGEEDTAAFKWVAMQLLEQYDSVQLLAAAMKLLTGDKKDVNIELTPEDPIRGKKRKFEGNRSGSGGGYRGGGSSGGSSGGYRGGSSGGSSSGQSSWRQGQGRSDSRGPGTGYGGQQRKPYNGGNSSSGGSRGGEGYRGGRTERRDEPKGNRSHSEDFVNI</sequence>
<evidence type="ECO:0000256" key="1">
    <source>
        <dbReference type="ARBA" id="ARBA00022741"/>
    </source>
</evidence>
<feature type="domain" description="Helicase ATP-binding" evidence="8">
    <location>
        <begin position="33"/>
        <end position="203"/>
    </location>
</feature>
<dbReference type="PROSITE" id="PS51194">
    <property type="entry name" value="HELICASE_CTER"/>
    <property type="match status" value="1"/>
</dbReference>
<dbReference type="PROSITE" id="PS51192">
    <property type="entry name" value="HELICASE_ATP_BIND_1"/>
    <property type="match status" value="1"/>
</dbReference>
<dbReference type="InterPro" id="IPR000629">
    <property type="entry name" value="RNA-helicase_DEAD-box_CS"/>
</dbReference>
<dbReference type="Pfam" id="PF00270">
    <property type="entry name" value="DEAD"/>
    <property type="match status" value="1"/>
</dbReference>
<dbReference type="PANTHER" id="PTHR47963:SF5">
    <property type="entry name" value="DEAD-BOX ATP-DEPENDENT RNA HELICASE CSHA"/>
    <property type="match status" value="1"/>
</dbReference>
<reference evidence="12" key="1">
    <citation type="journal article" date="2019" name="Int. J. Syst. Evol. Microbiol.">
        <title>The Global Catalogue of Microorganisms (GCM) 10K type strain sequencing project: providing services to taxonomists for standard genome sequencing and annotation.</title>
        <authorList>
            <consortium name="The Broad Institute Genomics Platform"/>
            <consortium name="The Broad Institute Genome Sequencing Center for Infectious Disease"/>
            <person name="Wu L."/>
            <person name="Ma J."/>
        </authorList>
    </citation>
    <scope>NUCLEOTIDE SEQUENCE [LARGE SCALE GENOMIC DNA]</scope>
    <source>
        <strain evidence="12">CGMCC 1.18578</strain>
    </source>
</reference>
<comment type="caution">
    <text evidence="11">The sequence shown here is derived from an EMBL/GenBank/DDBJ whole genome shotgun (WGS) entry which is preliminary data.</text>
</comment>
<dbReference type="Gene3D" id="3.40.50.300">
    <property type="entry name" value="P-loop containing nucleotide triphosphate hydrolases"/>
    <property type="match status" value="2"/>
</dbReference>
<name>A0ABW0QXI7_9BACL</name>
<keyword evidence="1 6" id="KW-0547">Nucleotide-binding</keyword>
<dbReference type="CDD" id="cd18787">
    <property type="entry name" value="SF2_C_DEAD"/>
    <property type="match status" value="1"/>
</dbReference>
<dbReference type="SMART" id="SM00487">
    <property type="entry name" value="DEXDc"/>
    <property type="match status" value="1"/>
</dbReference>
<evidence type="ECO:0000259" key="8">
    <source>
        <dbReference type="PROSITE" id="PS51192"/>
    </source>
</evidence>
<evidence type="ECO:0000256" key="5">
    <source>
        <dbReference type="PROSITE-ProRule" id="PRU00552"/>
    </source>
</evidence>
<dbReference type="GO" id="GO:0004386">
    <property type="term" value="F:helicase activity"/>
    <property type="evidence" value="ECO:0007669"/>
    <property type="project" value="UniProtKB-KW"/>
</dbReference>
<dbReference type="CDD" id="cd00268">
    <property type="entry name" value="DEADc"/>
    <property type="match status" value="1"/>
</dbReference>
<proteinExistence type="inferred from homology"/>
<feature type="region of interest" description="Disordered" evidence="7">
    <location>
        <begin position="434"/>
        <end position="550"/>
    </location>
</feature>
<dbReference type="InterPro" id="IPR044742">
    <property type="entry name" value="DEAD/DEAH_RhlB"/>
</dbReference>
<comment type="similarity">
    <text evidence="6">Belongs to the DEAD box helicase family.</text>
</comment>
<evidence type="ECO:0000256" key="4">
    <source>
        <dbReference type="ARBA" id="ARBA00022840"/>
    </source>
</evidence>
<accession>A0ABW0QXI7</accession>
<feature type="compositionally biased region" description="Gly residues" evidence="7">
    <location>
        <begin position="452"/>
        <end position="480"/>
    </location>
</feature>
<feature type="short sequence motif" description="Q motif" evidence="5">
    <location>
        <begin position="2"/>
        <end position="30"/>
    </location>
</feature>
<protein>
    <submittedName>
        <fullName evidence="11">DEAD/DEAH box helicase</fullName>
        <ecNumber evidence="11">3.6.4.-</ecNumber>
    </submittedName>
</protein>
<keyword evidence="4 6" id="KW-0067">ATP-binding</keyword>
<dbReference type="PROSITE" id="PS51195">
    <property type="entry name" value="Q_MOTIF"/>
    <property type="match status" value="1"/>
</dbReference>
<dbReference type="RefSeq" id="WP_378111018.1">
    <property type="nucleotide sequence ID" value="NZ_JBHSNC010000021.1"/>
</dbReference>
<keyword evidence="2 6" id="KW-0378">Hydrolase</keyword>
<evidence type="ECO:0000256" key="2">
    <source>
        <dbReference type="ARBA" id="ARBA00022801"/>
    </source>
</evidence>
<gene>
    <name evidence="11" type="ORF">ACFPQ4_06745</name>
</gene>
<dbReference type="PANTHER" id="PTHR47963">
    <property type="entry name" value="DEAD-BOX ATP-DEPENDENT RNA HELICASE 47, MITOCHONDRIAL"/>
    <property type="match status" value="1"/>
</dbReference>
<evidence type="ECO:0000259" key="9">
    <source>
        <dbReference type="PROSITE" id="PS51194"/>
    </source>
</evidence>
<keyword evidence="3 6" id="KW-0347">Helicase</keyword>
<dbReference type="EC" id="3.6.4.-" evidence="11"/>
<evidence type="ECO:0000313" key="12">
    <source>
        <dbReference type="Proteomes" id="UP001596108"/>
    </source>
</evidence>
<feature type="compositionally biased region" description="Low complexity" evidence="7">
    <location>
        <begin position="481"/>
        <end position="492"/>
    </location>
</feature>
<feature type="domain" description="DEAD-box RNA helicase Q" evidence="10">
    <location>
        <begin position="2"/>
        <end position="30"/>
    </location>
</feature>
<dbReference type="SMART" id="SM00490">
    <property type="entry name" value="HELICc"/>
    <property type="match status" value="1"/>
</dbReference>
<feature type="compositionally biased region" description="Gly residues" evidence="7">
    <location>
        <begin position="515"/>
        <end position="526"/>
    </location>
</feature>
<dbReference type="EMBL" id="JBHSNC010000021">
    <property type="protein sequence ID" value="MFC5529148.1"/>
    <property type="molecule type" value="Genomic_DNA"/>
</dbReference>
<dbReference type="Proteomes" id="UP001596108">
    <property type="component" value="Unassembled WGS sequence"/>
</dbReference>
<evidence type="ECO:0000259" key="10">
    <source>
        <dbReference type="PROSITE" id="PS51195"/>
    </source>
</evidence>
<dbReference type="InterPro" id="IPR011545">
    <property type="entry name" value="DEAD/DEAH_box_helicase_dom"/>
</dbReference>
<evidence type="ECO:0000256" key="6">
    <source>
        <dbReference type="RuleBase" id="RU000492"/>
    </source>
</evidence>
<dbReference type="InterPro" id="IPR027417">
    <property type="entry name" value="P-loop_NTPase"/>
</dbReference>
<evidence type="ECO:0000256" key="3">
    <source>
        <dbReference type="ARBA" id="ARBA00022806"/>
    </source>
</evidence>
<evidence type="ECO:0000313" key="11">
    <source>
        <dbReference type="EMBL" id="MFC5529148.1"/>
    </source>
</evidence>
<dbReference type="PROSITE" id="PS00039">
    <property type="entry name" value="DEAD_ATP_HELICASE"/>
    <property type="match status" value="1"/>
</dbReference>
<dbReference type="SUPFAM" id="SSF52540">
    <property type="entry name" value="P-loop containing nucleoside triphosphate hydrolases"/>
    <property type="match status" value="1"/>
</dbReference>
<evidence type="ECO:0000256" key="7">
    <source>
        <dbReference type="SAM" id="MobiDB-lite"/>
    </source>
</evidence>
<dbReference type="GO" id="GO:0016787">
    <property type="term" value="F:hydrolase activity"/>
    <property type="evidence" value="ECO:0007669"/>
    <property type="project" value="UniProtKB-KW"/>
</dbReference>
<dbReference type="InterPro" id="IPR014001">
    <property type="entry name" value="Helicase_ATP-bd"/>
</dbReference>
<feature type="domain" description="Helicase C-terminal" evidence="9">
    <location>
        <begin position="214"/>
        <end position="376"/>
    </location>
</feature>
<dbReference type="InterPro" id="IPR014014">
    <property type="entry name" value="RNA_helicase_DEAD_Q_motif"/>
</dbReference>
<feature type="compositionally biased region" description="Basic and acidic residues" evidence="7">
    <location>
        <begin position="527"/>
        <end position="550"/>
    </location>
</feature>
<dbReference type="InterPro" id="IPR050547">
    <property type="entry name" value="DEAD_box_RNA_helicases"/>
</dbReference>